<dbReference type="InterPro" id="IPR023577">
    <property type="entry name" value="CYTH_domain"/>
</dbReference>
<dbReference type="PANTHER" id="PTHR21028">
    <property type="entry name" value="SI:CH211-156B7.4"/>
    <property type="match status" value="1"/>
</dbReference>
<evidence type="ECO:0000259" key="1">
    <source>
        <dbReference type="PROSITE" id="PS51707"/>
    </source>
</evidence>
<evidence type="ECO:0000313" key="2">
    <source>
        <dbReference type="EMBL" id="KAK7604951.1"/>
    </source>
</evidence>
<dbReference type="CDD" id="cd07890">
    <property type="entry name" value="CYTH-like_AC_IV-like"/>
    <property type="match status" value="1"/>
</dbReference>
<dbReference type="PANTHER" id="PTHR21028:SF2">
    <property type="entry name" value="CYTH DOMAIN-CONTAINING PROTEIN"/>
    <property type="match status" value="1"/>
</dbReference>
<feature type="domain" description="CYTH" evidence="1">
    <location>
        <begin position="10"/>
        <end position="178"/>
    </location>
</feature>
<gene>
    <name evidence="2" type="ORF">V9T40_006137</name>
</gene>
<dbReference type="AlphaFoldDB" id="A0AAN9TXG0"/>
<dbReference type="InterPro" id="IPR008173">
    <property type="entry name" value="Adenylyl_cyclase_CyaB"/>
</dbReference>
<dbReference type="PROSITE" id="PS51707">
    <property type="entry name" value="CYTH"/>
    <property type="match status" value="1"/>
</dbReference>
<comment type="caution">
    <text evidence="2">The sequence shown here is derived from an EMBL/GenBank/DDBJ whole genome shotgun (WGS) entry which is preliminary data.</text>
</comment>
<keyword evidence="3" id="KW-1185">Reference proteome</keyword>
<protein>
    <recommendedName>
        <fullName evidence="1">CYTH domain-containing protein</fullName>
    </recommendedName>
</protein>
<proteinExistence type="predicted"/>
<evidence type="ECO:0000313" key="3">
    <source>
        <dbReference type="Proteomes" id="UP001367676"/>
    </source>
</evidence>
<dbReference type="Gene3D" id="2.40.320.10">
    <property type="entry name" value="Hypothetical Protein Pfu-838710-001"/>
    <property type="match status" value="1"/>
</dbReference>
<reference evidence="2 3" key="1">
    <citation type="submission" date="2024-03" db="EMBL/GenBank/DDBJ databases">
        <title>Adaptation during the transition from Ophiocordyceps entomopathogen to insect associate is accompanied by gene loss and intensified selection.</title>
        <authorList>
            <person name="Ward C.M."/>
            <person name="Onetto C.A."/>
            <person name="Borneman A.R."/>
        </authorList>
    </citation>
    <scope>NUCLEOTIDE SEQUENCE [LARGE SCALE GENOMIC DNA]</scope>
    <source>
        <strain evidence="2">AWRI1</strain>
        <tissue evidence="2">Single Adult Female</tissue>
    </source>
</reference>
<organism evidence="2 3">
    <name type="scientific">Parthenolecanium corni</name>
    <dbReference type="NCBI Taxonomy" id="536013"/>
    <lineage>
        <taxon>Eukaryota</taxon>
        <taxon>Metazoa</taxon>
        <taxon>Ecdysozoa</taxon>
        <taxon>Arthropoda</taxon>
        <taxon>Hexapoda</taxon>
        <taxon>Insecta</taxon>
        <taxon>Pterygota</taxon>
        <taxon>Neoptera</taxon>
        <taxon>Paraneoptera</taxon>
        <taxon>Hemiptera</taxon>
        <taxon>Sternorrhyncha</taxon>
        <taxon>Coccoidea</taxon>
        <taxon>Coccidae</taxon>
        <taxon>Parthenolecanium</taxon>
    </lineage>
</organism>
<accession>A0AAN9TXG0</accession>
<dbReference type="Proteomes" id="UP001367676">
    <property type="component" value="Unassembled WGS sequence"/>
</dbReference>
<dbReference type="SMART" id="SM01118">
    <property type="entry name" value="CYTH"/>
    <property type="match status" value="1"/>
</dbReference>
<dbReference type="EMBL" id="JBBCAQ010000003">
    <property type="protein sequence ID" value="KAK7604951.1"/>
    <property type="molecule type" value="Genomic_DNA"/>
</dbReference>
<dbReference type="InterPro" id="IPR033469">
    <property type="entry name" value="CYTH-like_dom_sf"/>
</dbReference>
<sequence>MIPTEATAAHKNIEVKARIRDYEKLITDVQALCLSHGETIQQEDVFFNVPGGRLKLRKRADYSVSELIYYDRPDTEGPKLSVYSKCNIPHGDDLLNILTMALGVRGVVKKTRHLYIHDQTRIHVDDVEGLGKFVELEIVLSKDQTPEDGQKVVESIMELLQIGKADLIDCAYLDLLNRSTTV</sequence>
<dbReference type="GO" id="GO:0016462">
    <property type="term" value="F:pyrophosphatase activity"/>
    <property type="evidence" value="ECO:0007669"/>
    <property type="project" value="UniProtKB-ARBA"/>
</dbReference>
<dbReference type="SUPFAM" id="SSF55154">
    <property type="entry name" value="CYTH-like phosphatases"/>
    <property type="match status" value="1"/>
</dbReference>
<dbReference type="Pfam" id="PF01928">
    <property type="entry name" value="CYTH"/>
    <property type="match status" value="1"/>
</dbReference>
<name>A0AAN9TXG0_9HEMI</name>